<feature type="compositionally biased region" description="Basic and acidic residues" evidence="1">
    <location>
        <begin position="31"/>
        <end position="40"/>
    </location>
</feature>
<feature type="region of interest" description="Disordered" evidence="1">
    <location>
        <begin position="18"/>
        <end position="40"/>
    </location>
</feature>
<gene>
    <name evidence="2" type="ORF">ACFQE6_10880</name>
</gene>
<reference evidence="2 3" key="1">
    <citation type="journal article" date="2019" name="Int. J. Syst. Evol. Microbiol.">
        <title>The Global Catalogue of Microorganisms (GCM) 10K type strain sequencing project: providing services to taxonomists for standard genome sequencing and annotation.</title>
        <authorList>
            <consortium name="The Broad Institute Genomics Platform"/>
            <consortium name="The Broad Institute Genome Sequencing Center for Infectious Disease"/>
            <person name="Wu L."/>
            <person name="Ma J."/>
        </authorList>
    </citation>
    <scope>NUCLEOTIDE SEQUENCE [LARGE SCALE GENOMIC DNA]</scope>
    <source>
        <strain evidence="2 3">LMG 29247</strain>
    </source>
</reference>
<dbReference type="AlphaFoldDB" id="A0ABD5SP75"/>
<dbReference type="Proteomes" id="UP001596383">
    <property type="component" value="Unassembled WGS sequence"/>
</dbReference>
<comment type="caution">
    <text evidence="2">The sequence shown here is derived from an EMBL/GenBank/DDBJ whole genome shotgun (WGS) entry which is preliminary data.</text>
</comment>
<accession>A0ABD5SP75</accession>
<keyword evidence="3" id="KW-1185">Reference proteome</keyword>
<name>A0ABD5SP75_9EURY</name>
<sequence>MADYDLIRMLGDTNAKQYEATDEELEAPVEFDPRETAEAN</sequence>
<organism evidence="2 3">
    <name type="scientific">Natrinema soli</name>
    <dbReference type="NCBI Taxonomy" id="1930624"/>
    <lineage>
        <taxon>Archaea</taxon>
        <taxon>Methanobacteriati</taxon>
        <taxon>Methanobacteriota</taxon>
        <taxon>Stenosarchaea group</taxon>
        <taxon>Halobacteria</taxon>
        <taxon>Halobacteriales</taxon>
        <taxon>Natrialbaceae</taxon>
        <taxon>Natrinema</taxon>
    </lineage>
</organism>
<evidence type="ECO:0000313" key="3">
    <source>
        <dbReference type="Proteomes" id="UP001596383"/>
    </source>
</evidence>
<protein>
    <submittedName>
        <fullName evidence="2">Uncharacterized protein</fullName>
    </submittedName>
</protein>
<dbReference type="RefSeq" id="WP_273738490.1">
    <property type="nucleotide sequence ID" value="NZ_JAQIVI010000149.1"/>
</dbReference>
<feature type="compositionally biased region" description="Acidic residues" evidence="1">
    <location>
        <begin position="20"/>
        <end position="29"/>
    </location>
</feature>
<dbReference type="EMBL" id="JBHSWV010000149">
    <property type="protein sequence ID" value="MFC6765471.1"/>
    <property type="molecule type" value="Genomic_DNA"/>
</dbReference>
<proteinExistence type="predicted"/>
<evidence type="ECO:0000313" key="2">
    <source>
        <dbReference type="EMBL" id="MFC6765471.1"/>
    </source>
</evidence>
<evidence type="ECO:0000256" key="1">
    <source>
        <dbReference type="SAM" id="MobiDB-lite"/>
    </source>
</evidence>